<keyword evidence="3" id="KW-1185">Reference proteome</keyword>
<dbReference type="STRING" id="1177154.Y5S_03732"/>
<proteinExistence type="predicted"/>
<dbReference type="OrthoDB" id="343736at2"/>
<dbReference type="PATRIC" id="fig|1177154.3.peg.3733"/>
<dbReference type="InterPro" id="IPR041047">
    <property type="entry name" value="LPD1"/>
</dbReference>
<evidence type="ECO:0000313" key="3">
    <source>
        <dbReference type="Proteomes" id="UP000029444"/>
    </source>
</evidence>
<organism evidence="2 3">
    <name type="scientific">Alcanivorax nanhaiticus</name>
    <dbReference type="NCBI Taxonomy" id="1177154"/>
    <lineage>
        <taxon>Bacteria</taxon>
        <taxon>Pseudomonadati</taxon>
        <taxon>Pseudomonadota</taxon>
        <taxon>Gammaproteobacteria</taxon>
        <taxon>Oceanospirillales</taxon>
        <taxon>Alcanivoracaceae</taxon>
        <taxon>Alcanivorax</taxon>
    </lineage>
</organism>
<dbReference type="Pfam" id="PF18796">
    <property type="entry name" value="LPD1"/>
    <property type="match status" value="1"/>
</dbReference>
<dbReference type="Proteomes" id="UP000029444">
    <property type="component" value="Unassembled WGS sequence"/>
</dbReference>
<evidence type="ECO:0000313" key="2">
    <source>
        <dbReference type="EMBL" id="KGD61394.1"/>
    </source>
</evidence>
<protein>
    <recommendedName>
        <fullName evidence="1">Large polyvalent protein-associated domain-containing protein</fullName>
    </recommendedName>
</protein>
<gene>
    <name evidence="2" type="ORF">Y5S_03732</name>
</gene>
<reference evidence="2 3" key="1">
    <citation type="submission" date="2012-09" db="EMBL/GenBank/DDBJ databases">
        <title>Genome Sequence of alkane-degrading Bacterium Alcanivorax sp. 19-m-6.</title>
        <authorList>
            <person name="Lai Q."/>
            <person name="Shao Z."/>
        </authorList>
    </citation>
    <scope>NUCLEOTIDE SEQUENCE [LARGE SCALE GENOMIC DNA]</scope>
    <source>
        <strain evidence="2 3">19-m-6</strain>
    </source>
</reference>
<dbReference type="EMBL" id="ARXV01000025">
    <property type="protein sequence ID" value="KGD61394.1"/>
    <property type="molecule type" value="Genomic_DNA"/>
</dbReference>
<accession>A0A095SAS5</accession>
<name>A0A095SAS5_9GAMM</name>
<comment type="caution">
    <text evidence="2">The sequence shown here is derived from an EMBL/GenBank/DDBJ whole genome shotgun (WGS) entry which is preliminary data.</text>
</comment>
<sequence length="484" mass="55338">MSRLDDTGAFLPFAKKHLVAGRENGDLSTNLKELWPEPDWQVLCDEGMPVDVCAHLAVYYSGWRNHPRPSQPSVTSEQWLEAFVQSVAVLKELYDDVADMADVKRLPDLFKSRMGVPKTKGKQHIRDVYPLYAIGRGENRTYKTPFALTLRQSALIKLLPDIGWPYTVSPNQVSLFPVSFNDGYYSLCTIQGRRYFLKDSEEFPNRFQSEYDAIEALCEHMKLDRSPYVPRKKIEGIRNVKLGYDVTPKQFIHTFKFRGVQFGNSMPDRERQLFLNNSYYAFKVLAHLLNIPDSWIGLGGQLGIAFGARGQGGASAHYEPDLNIINLTRRSGPGSISHEWFHAVDALLARTRGFEGRLVSELLPEMNLKDAPDKYRENINLLTGIVTKQLSPSTKYYKRSQNLASQKGVKKYWIDSGEMLARAFESFIQDTMSQKEIVCDWLVMGTQLNDEPEEHQDKNPYPQGDERKHLNHSMAKLMQGMWGK</sequence>
<evidence type="ECO:0000259" key="1">
    <source>
        <dbReference type="Pfam" id="PF18796"/>
    </source>
</evidence>
<feature type="domain" description="Large polyvalent protein-associated" evidence="1">
    <location>
        <begin position="407"/>
        <end position="479"/>
    </location>
</feature>
<dbReference type="eggNOG" id="COG1040">
    <property type="taxonomic scope" value="Bacteria"/>
</dbReference>
<dbReference type="AlphaFoldDB" id="A0A095SAS5"/>
<dbReference type="RefSeq" id="WP_035235404.1">
    <property type="nucleotide sequence ID" value="NZ_ARXV01000025.1"/>
</dbReference>